<dbReference type="AlphaFoldDB" id="A0A6N4X6R4"/>
<feature type="compositionally biased region" description="Basic residues" evidence="1">
    <location>
        <begin position="99"/>
        <end position="109"/>
    </location>
</feature>
<evidence type="ECO:0000313" key="3">
    <source>
        <dbReference type="Proteomes" id="UP000445144"/>
    </source>
</evidence>
<proteinExistence type="predicted"/>
<accession>A0A6N4X6R4</accession>
<feature type="region of interest" description="Disordered" evidence="1">
    <location>
        <begin position="51"/>
        <end position="109"/>
    </location>
</feature>
<sequence length="109" mass="12330">MDLYSNEETTLKTFEIFPNVEQETDINGVPVDGSGIMKPFDASIPQEKWMDNFAKAKRGKESARQKDVKHGGDGEDIKGRGSKVDKHTKPRSGRESTKNRQKPGFKKYK</sequence>
<reference evidence="2 3" key="1">
    <citation type="submission" date="2020-01" db="EMBL/GenBank/DDBJ databases">
        <authorList>
            <person name="Rodrigo-Torres L."/>
            <person name="Arahal R. D."/>
            <person name="Lucena T."/>
        </authorList>
    </citation>
    <scope>NUCLEOTIDE SEQUENCE [LARGE SCALE GENOMIC DNA]</scope>
    <source>
        <strain evidence="2 3">CECT 9293</strain>
    </source>
</reference>
<keyword evidence="3" id="KW-1185">Reference proteome</keyword>
<protein>
    <submittedName>
        <fullName evidence="2">Uncharacterized protein</fullName>
    </submittedName>
</protein>
<dbReference type="RefSeq" id="WP_162031762.1">
    <property type="nucleotide sequence ID" value="NZ_CACVBR010000005.1"/>
</dbReference>
<feature type="compositionally biased region" description="Basic and acidic residues" evidence="1">
    <location>
        <begin position="59"/>
        <end position="98"/>
    </location>
</feature>
<evidence type="ECO:0000256" key="1">
    <source>
        <dbReference type="SAM" id="MobiDB-lite"/>
    </source>
</evidence>
<name>A0A6N4X6R4_9FLAO</name>
<dbReference type="Proteomes" id="UP000445144">
    <property type="component" value="Unassembled WGS sequence"/>
</dbReference>
<evidence type="ECO:0000313" key="2">
    <source>
        <dbReference type="EMBL" id="CAA7194586.1"/>
    </source>
</evidence>
<dbReference type="EMBL" id="CACVBR010000005">
    <property type="protein sequence ID" value="CAA7194586.1"/>
    <property type="molecule type" value="Genomic_DNA"/>
</dbReference>
<organism evidence="2 3">
    <name type="scientific">Chryseobacterium potabilaquae</name>
    <dbReference type="NCBI Taxonomy" id="2675057"/>
    <lineage>
        <taxon>Bacteria</taxon>
        <taxon>Pseudomonadati</taxon>
        <taxon>Bacteroidota</taxon>
        <taxon>Flavobacteriia</taxon>
        <taxon>Flavobacteriales</taxon>
        <taxon>Weeksellaceae</taxon>
        <taxon>Chryseobacterium group</taxon>
        <taxon>Chryseobacterium</taxon>
    </lineage>
</organism>
<gene>
    <name evidence="2" type="ORF">CHRY9293_00875</name>
</gene>